<comment type="caution">
    <text evidence="8">The sequence shown here is derived from an EMBL/GenBank/DDBJ whole genome shotgun (WGS) entry which is preliminary data.</text>
</comment>
<protein>
    <submittedName>
        <fullName evidence="8">RagB/SusD family nutrient uptake outer membrane protein</fullName>
    </submittedName>
</protein>
<dbReference type="Pfam" id="PF14322">
    <property type="entry name" value="SusD-like_3"/>
    <property type="match status" value="1"/>
</dbReference>
<evidence type="ECO:0000259" key="6">
    <source>
        <dbReference type="Pfam" id="PF07980"/>
    </source>
</evidence>
<evidence type="ECO:0000256" key="1">
    <source>
        <dbReference type="ARBA" id="ARBA00004442"/>
    </source>
</evidence>
<proteinExistence type="inferred from homology"/>
<accession>A0ABS5VWU2</accession>
<feature type="domain" description="RagB/SusD" evidence="6">
    <location>
        <begin position="268"/>
        <end position="537"/>
    </location>
</feature>
<evidence type="ECO:0000256" key="5">
    <source>
        <dbReference type="ARBA" id="ARBA00023237"/>
    </source>
</evidence>
<keyword evidence="9" id="KW-1185">Reference proteome</keyword>
<organism evidence="8 9">
    <name type="scientific">Chryseosolibacter indicus</name>
    <dbReference type="NCBI Taxonomy" id="2782351"/>
    <lineage>
        <taxon>Bacteria</taxon>
        <taxon>Pseudomonadati</taxon>
        <taxon>Bacteroidota</taxon>
        <taxon>Cytophagia</taxon>
        <taxon>Cytophagales</taxon>
        <taxon>Chryseotaleaceae</taxon>
        <taxon>Chryseosolibacter</taxon>
    </lineage>
</organism>
<dbReference type="Proteomes" id="UP000772618">
    <property type="component" value="Unassembled WGS sequence"/>
</dbReference>
<dbReference type="InterPro" id="IPR033985">
    <property type="entry name" value="SusD-like_N"/>
</dbReference>
<dbReference type="InterPro" id="IPR012944">
    <property type="entry name" value="SusD_RagB_dom"/>
</dbReference>
<dbReference type="RefSeq" id="WP_254155957.1">
    <property type="nucleotide sequence ID" value="NZ_JAHESD010000068.1"/>
</dbReference>
<dbReference type="InterPro" id="IPR011990">
    <property type="entry name" value="TPR-like_helical_dom_sf"/>
</dbReference>
<keyword evidence="3" id="KW-0732">Signal</keyword>
<evidence type="ECO:0000313" key="9">
    <source>
        <dbReference type="Proteomes" id="UP000772618"/>
    </source>
</evidence>
<comment type="similarity">
    <text evidence="2">Belongs to the SusD family.</text>
</comment>
<feature type="domain" description="SusD-like N-terminal" evidence="7">
    <location>
        <begin position="87"/>
        <end position="219"/>
    </location>
</feature>
<dbReference type="Pfam" id="PF07980">
    <property type="entry name" value="SusD_RagB"/>
    <property type="match status" value="1"/>
</dbReference>
<keyword evidence="4" id="KW-0472">Membrane</keyword>
<comment type="subcellular location">
    <subcellularLocation>
        <location evidence="1">Cell outer membrane</location>
    </subcellularLocation>
</comment>
<evidence type="ECO:0000256" key="2">
    <source>
        <dbReference type="ARBA" id="ARBA00006275"/>
    </source>
</evidence>
<keyword evidence="5" id="KW-0998">Cell outer membrane</keyword>
<evidence type="ECO:0000256" key="3">
    <source>
        <dbReference type="ARBA" id="ARBA00022729"/>
    </source>
</evidence>
<dbReference type="EMBL" id="JAHESD010000068">
    <property type="protein sequence ID" value="MBT1705801.1"/>
    <property type="molecule type" value="Genomic_DNA"/>
</dbReference>
<dbReference type="SUPFAM" id="SSF48452">
    <property type="entry name" value="TPR-like"/>
    <property type="match status" value="1"/>
</dbReference>
<gene>
    <name evidence="8" type="ORF">KK060_21095</name>
</gene>
<name>A0ABS5VWU2_9BACT</name>
<evidence type="ECO:0000313" key="8">
    <source>
        <dbReference type="EMBL" id="MBT1705801.1"/>
    </source>
</evidence>
<evidence type="ECO:0000256" key="4">
    <source>
        <dbReference type="ARBA" id="ARBA00023136"/>
    </source>
</evidence>
<sequence>MKIFKSLITVLCLCTVACTNLDEEVFDTLTSDTYYQDKNSVIAAVTRPYEHGHWTGWDGDRWSISELTADQFVWTQKGKHGFDGGDWLRLHRHAWNADDSHIYGGWIGPYQGIGQCNLIIGDLQKLDYSSLSLTETDKAQHLAELRTLRAWFYLFLIDFFRAVPIVENVGEVKAQSSPEEVFVYIEKELKESLPGLPQNGRAGRWDQGGAAALLVRLYLNAEAWIGTPRYTECSQIAQEIIDGVYGTYNIDPDYRGPFRSGINGYRSPENILEFPHSKNNYEFGWMYNAMMHYQARYSLDNDWGGYNGIHLTPSLDLQGNEYTYKLGKPFAKYVDGDKRKQPFVTTSTSGDYEGFFLVGPQFEFNEAQGYGYTTTPVNGTEEYNEEPLIFVDQVGRFSEGAEGLAKGSQVTTGEENSGIRLLKFPWLPLTHNLFQFNSAPEIRLAEIYYALAECKYRAGDKGGAAVLLDAVRKRNYPDAIWPANSYEANLAKLTDDEFVDELGREFLGERHRRTDLVRWNRFGDEWWDKPQDSKDMTIFPIPNRVLNANPLLKPNAANE</sequence>
<reference evidence="8 9" key="1">
    <citation type="submission" date="2021-05" db="EMBL/GenBank/DDBJ databases">
        <title>A Polyphasic approach of four new species of the genus Ohtaekwangia: Ohtaekwangia histidinii sp. nov., Ohtaekwangia cretensis sp. nov., Ohtaekwangia indiensis sp. nov., Ohtaekwangia reichenbachii sp. nov. from diverse environment.</title>
        <authorList>
            <person name="Octaviana S."/>
        </authorList>
    </citation>
    <scope>NUCLEOTIDE SEQUENCE [LARGE SCALE GENOMIC DNA]</scope>
    <source>
        <strain evidence="8 9">PWU20</strain>
    </source>
</reference>
<evidence type="ECO:0000259" key="7">
    <source>
        <dbReference type="Pfam" id="PF14322"/>
    </source>
</evidence>
<dbReference type="Gene3D" id="1.25.40.390">
    <property type="match status" value="1"/>
</dbReference>